<dbReference type="AlphaFoldDB" id="A0AAW0KHC8"/>
<name>A0AAW0KHC8_QUESU</name>
<organism evidence="2 3">
    <name type="scientific">Quercus suber</name>
    <name type="common">Cork oak</name>
    <dbReference type="NCBI Taxonomy" id="58331"/>
    <lineage>
        <taxon>Eukaryota</taxon>
        <taxon>Viridiplantae</taxon>
        <taxon>Streptophyta</taxon>
        <taxon>Embryophyta</taxon>
        <taxon>Tracheophyta</taxon>
        <taxon>Spermatophyta</taxon>
        <taxon>Magnoliopsida</taxon>
        <taxon>eudicotyledons</taxon>
        <taxon>Gunneridae</taxon>
        <taxon>Pentapetalae</taxon>
        <taxon>rosids</taxon>
        <taxon>fabids</taxon>
        <taxon>Fagales</taxon>
        <taxon>Fagaceae</taxon>
        <taxon>Quercus</taxon>
    </lineage>
</organism>
<evidence type="ECO:0000256" key="1">
    <source>
        <dbReference type="SAM" id="Phobius"/>
    </source>
</evidence>
<dbReference type="Gene3D" id="1.25.40.10">
    <property type="entry name" value="Tetratricopeptide repeat domain"/>
    <property type="match status" value="1"/>
</dbReference>
<accession>A0AAW0KHC8</accession>
<keyword evidence="1" id="KW-1133">Transmembrane helix</keyword>
<sequence length="87" mass="9147">MYARSGMMEDAHKAFDMLFEKNLISYSTIDIGIGASAFTFASLLSGAASIGAIGKGEKIHARVLKSGFTSNKSICNALTPCILGVEV</sequence>
<dbReference type="EMBL" id="PKMF04000317">
    <property type="protein sequence ID" value="KAK7837958.1"/>
    <property type="molecule type" value="Genomic_DNA"/>
</dbReference>
<keyword evidence="1" id="KW-0472">Membrane</keyword>
<dbReference type="PANTHER" id="PTHR47926:SF522">
    <property type="entry name" value="TETRATRICOPEPTIDE REPEAT-LIKE SUPERFAMILY PROTEIN"/>
    <property type="match status" value="1"/>
</dbReference>
<comment type="caution">
    <text evidence="2">The sequence shown here is derived from an EMBL/GenBank/DDBJ whole genome shotgun (WGS) entry which is preliminary data.</text>
</comment>
<reference evidence="2 3" key="1">
    <citation type="journal article" date="2018" name="Sci. Data">
        <title>The draft genome sequence of cork oak.</title>
        <authorList>
            <person name="Ramos A.M."/>
            <person name="Usie A."/>
            <person name="Barbosa P."/>
            <person name="Barros P.M."/>
            <person name="Capote T."/>
            <person name="Chaves I."/>
            <person name="Simoes F."/>
            <person name="Abreu I."/>
            <person name="Carrasquinho I."/>
            <person name="Faro C."/>
            <person name="Guimaraes J.B."/>
            <person name="Mendonca D."/>
            <person name="Nobrega F."/>
            <person name="Rodrigues L."/>
            <person name="Saibo N.J.M."/>
            <person name="Varela M.C."/>
            <person name="Egas C."/>
            <person name="Matos J."/>
            <person name="Miguel C.M."/>
            <person name="Oliveira M.M."/>
            <person name="Ricardo C.P."/>
            <person name="Goncalves S."/>
        </authorList>
    </citation>
    <scope>NUCLEOTIDE SEQUENCE [LARGE SCALE GENOMIC DNA]</scope>
    <source>
        <strain evidence="3">cv. HL8</strain>
    </source>
</reference>
<dbReference type="GO" id="GO:0003723">
    <property type="term" value="F:RNA binding"/>
    <property type="evidence" value="ECO:0007669"/>
    <property type="project" value="InterPro"/>
</dbReference>
<dbReference type="Proteomes" id="UP000237347">
    <property type="component" value="Unassembled WGS sequence"/>
</dbReference>
<protein>
    <submittedName>
        <fullName evidence="2">Pentatricopeptide repeat-containing protein</fullName>
    </submittedName>
</protein>
<gene>
    <name evidence="2" type="ORF">CFP56_020562</name>
</gene>
<keyword evidence="3" id="KW-1185">Reference proteome</keyword>
<keyword evidence="1" id="KW-0812">Transmembrane</keyword>
<dbReference type="PANTHER" id="PTHR47926">
    <property type="entry name" value="PENTATRICOPEPTIDE REPEAT-CONTAINING PROTEIN"/>
    <property type="match status" value="1"/>
</dbReference>
<dbReference type="InterPro" id="IPR011990">
    <property type="entry name" value="TPR-like_helical_dom_sf"/>
</dbReference>
<dbReference type="InterPro" id="IPR046960">
    <property type="entry name" value="PPR_At4g14850-like_plant"/>
</dbReference>
<feature type="transmembrane region" description="Helical" evidence="1">
    <location>
        <begin position="31"/>
        <end position="53"/>
    </location>
</feature>
<evidence type="ECO:0000313" key="2">
    <source>
        <dbReference type="EMBL" id="KAK7837958.1"/>
    </source>
</evidence>
<proteinExistence type="predicted"/>
<evidence type="ECO:0000313" key="3">
    <source>
        <dbReference type="Proteomes" id="UP000237347"/>
    </source>
</evidence>
<dbReference type="GO" id="GO:0009451">
    <property type="term" value="P:RNA modification"/>
    <property type="evidence" value="ECO:0007669"/>
    <property type="project" value="InterPro"/>
</dbReference>